<reference evidence="2 3" key="1">
    <citation type="submission" date="2019-07" db="EMBL/GenBank/DDBJ databases">
        <title>New species of Amycolatopsis and Streptomyces.</title>
        <authorList>
            <person name="Duangmal K."/>
            <person name="Teo W.F.A."/>
            <person name="Lipun K."/>
        </authorList>
    </citation>
    <scope>NUCLEOTIDE SEQUENCE [LARGE SCALE GENOMIC DNA]</scope>
    <source>
        <strain evidence="2 3">NBRC 109810</strain>
    </source>
</reference>
<evidence type="ECO:0000256" key="1">
    <source>
        <dbReference type="SAM" id="MobiDB-lite"/>
    </source>
</evidence>
<organism evidence="2 3">
    <name type="scientific">Streptomyces adustus</name>
    <dbReference type="NCBI Taxonomy" id="1609272"/>
    <lineage>
        <taxon>Bacteria</taxon>
        <taxon>Bacillati</taxon>
        <taxon>Actinomycetota</taxon>
        <taxon>Actinomycetes</taxon>
        <taxon>Kitasatosporales</taxon>
        <taxon>Streptomycetaceae</taxon>
        <taxon>Streptomyces</taxon>
    </lineage>
</organism>
<feature type="region of interest" description="Disordered" evidence="1">
    <location>
        <begin position="1"/>
        <end position="86"/>
    </location>
</feature>
<dbReference type="Proteomes" id="UP000325849">
    <property type="component" value="Unassembled WGS sequence"/>
</dbReference>
<evidence type="ECO:0000313" key="3">
    <source>
        <dbReference type="Proteomes" id="UP000325849"/>
    </source>
</evidence>
<gene>
    <name evidence="2" type="ORF">FNH09_46425</name>
</gene>
<protein>
    <submittedName>
        <fullName evidence="2">Uncharacterized protein</fullName>
    </submittedName>
</protein>
<proteinExistence type="predicted"/>
<feature type="compositionally biased region" description="Low complexity" evidence="1">
    <location>
        <begin position="14"/>
        <end position="25"/>
    </location>
</feature>
<feature type="compositionally biased region" description="Basic and acidic residues" evidence="1">
    <location>
        <begin position="72"/>
        <end position="86"/>
    </location>
</feature>
<keyword evidence="3" id="KW-1185">Reference proteome</keyword>
<comment type="caution">
    <text evidence="2">The sequence shown here is derived from an EMBL/GenBank/DDBJ whole genome shotgun (WGS) entry which is preliminary data.</text>
</comment>
<feature type="non-terminal residue" evidence="2">
    <location>
        <position position="1"/>
    </location>
</feature>
<name>A0A5N8VT08_9ACTN</name>
<evidence type="ECO:0000313" key="2">
    <source>
        <dbReference type="EMBL" id="MPY38377.1"/>
    </source>
</evidence>
<dbReference type="EMBL" id="VJZD01000541">
    <property type="protein sequence ID" value="MPY38377.1"/>
    <property type="molecule type" value="Genomic_DNA"/>
</dbReference>
<feature type="compositionally biased region" description="Pro residues" evidence="1">
    <location>
        <begin position="26"/>
        <end position="40"/>
    </location>
</feature>
<accession>A0A5N8VT08</accession>
<sequence>PPTGAPDPYPGAPAPQAATTVAPAAPAAPPEAPAWQPPPGYGRTPMLPAQTVPEVPAAAHQDDSDGDSDIEPGDKDAADRAEGSGG</sequence>
<dbReference type="AlphaFoldDB" id="A0A5N8VT08"/>
<feature type="compositionally biased region" description="Pro residues" evidence="1">
    <location>
        <begin position="1"/>
        <end position="13"/>
    </location>
</feature>